<keyword evidence="5" id="KW-1185">Reference proteome</keyword>
<dbReference type="Gene3D" id="3.30.470.20">
    <property type="entry name" value="ATP-grasp fold, B domain"/>
    <property type="match status" value="1"/>
</dbReference>
<keyword evidence="1" id="KW-0547">Nucleotide-binding</keyword>
<evidence type="ECO:0000313" key="5">
    <source>
        <dbReference type="Proteomes" id="UP000469185"/>
    </source>
</evidence>
<dbReference type="PROSITE" id="PS50975">
    <property type="entry name" value="ATP_GRASP"/>
    <property type="match status" value="1"/>
</dbReference>
<evidence type="ECO:0000259" key="3">
    <source>
        <dbReference type="PROSITE" id="PS50975"/>
    </source>
</evidence>
<dbReference type="SUPFAM" id="SSF56059">
    <property type="entry name" value="Glutathione synthetase ATP-binding domain-like"/>
    <property type="match status" value="1"/>
</dbReference>
<accession>A0A6N9YQA6</accession>
<name>A0A6N9YQA6_9ACTN</name>
<dbReference type="GO" id="GO:0018169">
    <property type="term" value="F:ribosomal S6-glutamic acid ligase activity"/>
    <property type="evidence" value="ECO:0007669"/>
    <property type="project" value="TreeGrafter"/>
</dbReference>
<dbReference type="InterPro" id="IPR005479">
    <property type="entry name" value="CPAse_ATP-bd"/>
</dbReference>
<dbReference type="GO" id="GO:0005524">
    <property type="term" value="F:ATP binding"/>
    <property type="evidence" value="ECO:0007669"/>
    <property type="project" value="UniProtKB-UniRule"/>
</dbReference>
<dbReference type="Pfam" id="PF02786">
    <property type="entry name" value="CPSase_L_D2"/>
    <property type="match status" value="1"/>
</dbReference>
<feature type="domain" description="ATP-grasp" evidence="3">
    <location>
        <begin position="82"/>
        <end position="304"/>
    </location>
</feature>
<comment type="caution">
    <text evidence="4">The sequence shown here is derived from an EMBL/GenBank/DDBJ whole genome shotgun (WGS) entry which is preliminary data.</text>
</comment>
<reference evidence="4 5" key="1">
    <citation type="submission" date="2020-02" db="EMBL/GenBank/DDBJ databases">
        <authorList>
            <person name="Li X.-J."/>
            <person name="Feng X.-M."/>
        </authorList>
    </citation>
    <scope>NUCLEOTIDE SEQUENCE [LARGE SCALE GENOMIC DNA]</scope>
    <source>
        <strain evidence="4 5">CGMCC 4.7225</strain>
    </source>
</reference>
<gene>
    <name evidence="4" type="ORF">G1H11_17790</name>
</gene>
<dbReference type="Proteomes" id="UP000469185">
    <property type="component" value="Unassembled WGS sequence"/>
</dbReference>
<feature type="region of interest" description="Disordered" evidence="2">
    <location>
        <begin position="398"/>
        <end position="423"/>
    </location>
</feature>
<dbReference type="InterPro" id="IPR013815">
    <property type="entry name" value="ATP_grasp_subdomain_1"/>
</dbReference>
<evidence type="ECO:0000313" key="4">
    <source>
        <dbReference type="EMBL" id="NED97154.1"/>
    </source>
</evidence>
<dbReference type="PANTHER" id="PTHR21621:SF0">
    <property type="entry name" value="BETA-CITRYLGLUTAMATE SYNTHASE B-RELATED"/>
    <property type="match status" value="1"/>
</dbReference>
<dbReference type="EMBL" id="JAAGOB010000010">
    <property type="protein sequence ID" value="NED97154.1"/>
    <property type="molecule type" value="Genomic_DNA"/>
</dbReference>
<evidence type="ECO:0000256" key="2">
    <source>
        <dbReference type="SAM" id="MobiDB-lite"/>
    </source>
</evidence>
<evidence type="ECO:0000256" key="1">
    <source>
        <dbReference type="PROSITE-ProRule" id="PRU00409"/>
    </source>
</evidence>
<dbReference type="GO" id="GO:0005737">
    <property type="term" value="C:cytoplasm"/>
    <property type="evidence" value="ECO:0007669"/>
    <property type="project" value="TreeGrafter"/>
</dbReference>
<organism evidence="4 5">
    <name type="scientific">Phytoactinopolyspora alkaliphila</name>
    <dbReference type="NCBI Taxonomy" id="1783498"/>
    <lineage>
        <taxon>Bacteria</taxon>
        <taxon>Bacillati</taxon>
        <taxon>Actinomycetota</taxon>
        <taxon>Actinomycetes</taxon>
        <taxon>Jiangellales</taxon>
        <taxon>Jiangellaceae</taxon>
        <taxon>Phytoactinopolyspora</taxon>
    </lineage>
</organism>
<dbReference type="Gene3D" id="3.30.1490.20">
    <property type="entry name" value="ATP-grasp fold, A domain"/>
    <property type="match status" value="1"/>
</dbReference>
<dbReference type="RefSeq" id="WP_163819951.1">
    <property type="nucleotide sequence ID" value="NZ_JAAGOB010000010.1"/>
</dbReference>
<protein>
    <recommendedName>
        <fullName evidence="3">ATP-grasp domain-containing protein</fullName>
    </recommendedName>
</protein>
<dbReference type="PANTHER" id="PTHR21621">
    <property type="entry name" value="RIBOSOMAL PROTEIN S6 MODIFICATION PROTEIN"/>
    <property type="match status" value="1"/>
</dbReference>
<dbReference type="GO" id="GO:0009432">
    <property type="term" value="P:SOS response"/>
    <property type="evidence" value="ECO:0007669"/>
    <property type="project" value="TreeGrafter"/>
</dbReference>
<proteinExistence type="predicted"/>
<dbReference type="GO" id="GO:0046872">
    <property type="term" value="F:metal ion binding"/>
    <property type="evidence" value="ECO:0007669"/>
    <property type="project" value="InterPro"/>
</dbReference>
<feature type="compositionally biased region" description="Low complexity" evidence="2">
    <location>
        <begin position="404"/>
        <end position="416"/>
    </location>
</feature>
<dbReference type="AlphaFoldDB" id="A0A6N9YQA6"/>
<dbReference type="InterPro" id="IPR011761">
    <property type="entry name" value="ATP-grasp"/>
</dbReference>
<sequence>MSVDSVESTSETPLGRLTPDVRDGFEVHQAALRRGMNVLLFPRQVMMASTPDGDRELTFIHGIPQSSTLGAVTYAQDKRMRRALLERAGIPVPKGATFSVGRGVNDAKSFARRTGYPVVVKPAMGDNAIETFAGVHDEDQLDAAIDYLRTPPAERATFSRAAYALTELREPGEEDGRVVVPPGYRFLIEEHVPGEYLRFLVVRGLVRSVVHCFGQPGSAAVRGARDISADVHPTLQQLAIDATRALPGLSVAAVDMVVADHQRPAAEQRLAIVELSERPGLVAQAAVSEQLSQQMGDVILNLHAEETGVGLGDVRDEVCVEIHAEAIPDLDGAVEAVAAAARSLGLTGMAKVTDRIEGVADGVLQGAPHDIAWLAEALLDGKLDGHRAMLVEARQRPLGEAHQAAGGSAGEPAEATAAEHGKA</sequence>
<keyword evidence="1" id="KW-0067">ATP-binding</keyword>